<reference evidence="2" key="1">
    <citation type="journal article" date="2017" name="Parasit. Vectors">
        <title>Sialotranscriptomics of Rhipicephalus zambeziensis reveals intricate expression profiles of secretory proteins and suggests tight temporal transcriptional regulation during blood-feeding.</title>
        <authorList>
            <person name="de Castro M.H."/>
            <person name="de Klerk D."/>
            <person name="Pienaar R."/>
            <person name="Rees D.J.G."/>
            <person name="Mans B.J."/>
        </authorList>
    </citation>
    <scope>NUCLEOTIDE SEQUENCE</scope>
    <source>
        <tissue evidence="2">Salivary glands</tissue>
    </source>
</reference>
<organism evidence="2">
    <name type="scientific">Rhipicephalus zambeziensis</name>
    <dbReference type="NCBI Taxonomy" id="60191"/>
    <lineage>
        <taxon>Eukaryota</taxon>
        <taxon>Metazoa</taxon>
        <taxon>Ecdysozoa</taxon>
        <taxon>Arthropoda</taxon>
        <taxon>Chelicerata</taxon>
        <taxon>Arachnida</taxon>
        <taxon>Acari</taxon>
        <taxon>Parasitiformes</taxon>
        <taxon>Ixodida</taxon>
        <taxon>Ixodoidea</taxon>
        <taxon>Ixodidae</taxon>
        <taxon>Rhipicephalinae</taxon>
        <taxon>Rhipicephalus</taxon>
        <taxon>Rhipicephalus</taxon>
    </lineage>
</organism>
<name>A0A224YC75_9ACAR</name>
<feature type="signal peptide" evidence="1">
    <location>
        <begin position="1"/>
        <end position="28"/>
    </location>
</feature>
<keyword evidence="1" id="KW-0732">Signal</keyword>
<feature type="chain" id="PRO_5013008152" evidence="1">
    <location>
        <begin position="29"/>
        <end position="162"/>
    </location>
</feature>
<protein>
    <submittedName>
        <fullName evidence="2">Uncharacterized protein</fullName>
    </submittedName>
</protein>
<sequence length="162" mass="17924">MRHTWLTYSFVFTQALLATAGELHGVSALDHNQGYDSVGRTLVKRSATAGANIRVRRGILDAAKMAKDVTTAAIRGVMVMKNKIRALKGEDDDEPFDPIDVDAILQAEGYSDEPMIEHNSEDAFVPLPPGMPFHATKFPPRMNSYSGGYIEDMQSEEFYKGQ</sequence>
<proteinExistence type="predicted"/>
<dbReference type="AlphaFoldDB" id="A0A224YC75"/>
<accession>A0A224YC75</accession>
<dbReference type="EMBL" id="GFPF01003369">
    <property type="protein sequence ID" value="MAA14515.1"/>
    <property type="molecule type" value="Transcribed_RNA"/>
</dbReference>
<evidence type="ECO:0000313" key="2">
    <source>
        <dbReference type="EMBL" id="MAA14515.1"/>
    </source>
</evidence>
<evidence type="ECO:0000256" key="1">
    <source>
        <dbReference type="SAM" id="SignalP"/>
    </source>
</evidence>